<dbReference type="InterPro" id="IPR006696">
    <property type="entry name" value="DUF423"/>
</dbReference>
<keyword evidence="3" id="KW-1185">Reference proteome</keyword>
<sequence length="114" mass="11446">MTLSILVGGLIGAAGVGLSAYGAHAGGDTVTLAAQFLLFHAPLFVALGLAGTAGRMRGTGAVLVGLGLMLFCGDLLMRHFADTRLFPMAAPSGGVTMILGWLVIAASAFGARTR</sequence>
<reference evidence="2 3" key="1">
    <citation type="submission" date="2015-12" db="EMBL/GenBank/DDBJ databases">
        <authorList>
            <person name="Shamseldin A."/>
            <person name="Moawad H."/>
            <person name="Abd El-Rahim W.M."/>
            <person name="Sadowsky M.J."/>
        </authorList>
    </citation>
    <scope>NUCLEOTIDE SEQUENCE [LARGE SCALE GENOMIC DNA]</scope>
    <source>
        <strain evidence="2 3">JC234</strain>
    </source>
</reference>
<dbReference type="STRING" id="1480615.AWJ14_20410"/>
<dbReference type="Pfam" id="PF04241">
    <property type="entry name" value="DUF423"/>
    <property type="match status" value="1"/>
</dbReference>
<comment type="caution">
    <text evidence="2">The sequence shown here is derived from an EMBL/GenBank/DDBJ whole genome shotgun (WGS) entry which is preliminary data.</text>
</comment>
<feature type="transmembrane region" description="Helical" evidence="1">
    <location>
        <begin position="93"/>
        <end position="111"/>
    </location>
</feature>
<dbReference type="Proteomes" id="UP000094795">
    <property type="component" value="Unassembled WGS sequence"/>
</dbReference>
<protein>
    <submittedName>
        <fullName evidence="2">Uncharacterized protein</fullName>
    </submittedName>
</protein>
<dbReference type="OrthoDB" id="7173378at2"/>
<organism evidence="2 3">
    <name type="scientific">Hoeflea olei</name>
    <dbReference type="NCBI Taxonomy" id="1480615"/>
    <lineage>
        <taxon>Bacteria</taxon>
        <taxon>Pseudomonadati</taxon>
        <taxon>Pseudomonadota</taxon>
        <taxon>Alphaproteobacteria</taxon>
        <taxon>Hyphomicrobiales</taxon>
        <taxon>Rhizobiaceae</taxon>
        <taxon>Hoeflea</taxon>
    </lineage>
</organism>
<evidence type="ECO:0000256" key="1">
    <source>
        <dbReference type="SAM" id="Phobius"/>
    </source>
</evidence>
<evidence type="ECO:0000313" key="3">
    <source>
        <dbReference type="Proteomes" id="UP000094795"/>
    </source>
</evidence>
<accession>A0A1C1YSD4</accession>
<gene>
    <name evidence="2" type="ORF">AWJ14_20410</name>
</gene>
<name>A0A1C1YSD4_9HYPH</name>
<keyword evidence="1" id="KW-0472">Membrane</keyword>
<feature type="transmembrane region" description="Helical" evidence="1">
    <location>
        <begin position="62"/>
        <end position="81"/>
    </location>
</feature>
<keyword evidence="1" id="KW-1133">Transmembrane helix</keyword>
<keyword evidence="1" id="KW-0812">Transmembrane</keyword>
<proteinExistence type="predicted"/>
<feature type="transmembrane region" description="Helical" evidence="1">
    <location>
        <begin position="32"/>
        <end position="50"/>
    </location>
</feature>
<evidence type="ECO:0000313" key="2">
    <source>
        <dbReference type="EMBL" id="OCW56439.1"/>
    </source>
</evidence>
<dbReference type="RefSeq" id="WP_066182642.1">
    <property type="nucleotide sequence ID" value="NZ_LQZT01000042.1"/>
</dbReference>
<dbReference type="EMBL" id="LQZT01000042">
    <property type="protein sequence ID" value="OCW56439.1"/>
    <property type="molecule type" value="Genomic_DNA"/>
</dbReference>
<dbReference type="AlphaFoldDB" id="A0A1C1YSD4"/>